<evidence type="ECO:0000313" key="6">
    <source>
        <dbReference type="Proteomes" id="UP000051530"/>
    </source>
</evidence>
<dbReference type="Proteomes" id="UP000051530">
    <property type="component" value="Unassembled WGS sequence"/>
</dbReference>
<evidence type="ECO:0000256" key="2">
    <source>
        <dbReference type="ARBA" id="ARBA00022670"/>
    </source>
</evidence>
<name>A0A0R0M3I2_9MICR</name>
<organism evidence="5 6">
    <name type="scientific">Pseudoloma neurophilia</name>
    <dbReference type="NCBI Taxonomy" id="146866"/>
    <lineage>
        <taxon>Eukaryota</taxon>
        <taxon>Fungi</taxon>
        <taxon>Fungi incertae sedis</taxon>
        <taxon>Microsporidia</taxon>
        <taxon>Pseudoloma</taxon>
    </lineage>
</organism>
<dbReference type="AlphaFoldDB" id="A0A0R0M3I2"/>
<evidence type="ECO:0000313" key="5">
    <source>
        <dbReference type="EMBL" id="KRH93617.1"/>
    </source>
</evidence>
<evidence type="ECO:0000259" key="4">
    <source>
        <dbReference type="PROSITE" id="PS50600"/>
    </source>
</evidence>
<evidence type="ECO:0000256" key="3">
    <source>
        <dbReference type="ARBA" id="ARBA00022801"/>
    </source>
</evidence>
<dbReference type="Gene3D" id="3.40.395.10">
    <property type="entry name" value="Adenoviral Proteinase, Chain A"/>
    <property type="match status" value="1"/>
</dbReference>
<proteinExistence type="inferred from homology"/>
<accession>A0A0R0M3I2</accession>
<feature type="domain" description="Ubiquitin-like protease family profile" evidence="4">
    <location>
        <begin position="1"/>
        <end position="150"/>
    </location>
</feature>
<dbReference type="VEuPathDB" id="MicrosporidiaDB:M153_7160003830"/>
<dbReference type="InterPro" id="IPR003653">
    <property type="entry name" value="Peptidase_C48_C"/>
</dbReference>
<dbReference type="SUPFAM" id="SSF54001">
    <property type="entry name" value="Cysteine proteinases"/>
    <property type="match status" value="1"/>
</dbReference>
<comment type="caution">
    <text evidence="5">The sequence shown here is derived from an EMBL/GenBank/DDBJ whole genome shotgun (WGS) entry which is preliminary data.</text>
</comment>
<reference evidence="5 6" key="1">
    <citation type="submission" date="2015-07" db="EMBL/GenBank/DDBJ databases">
        <title>The genome of Pseudoloma neurophilia, a relevant intracellular parasite of the zebrafish.</title>
        <authorList>
            <person name="Ndikumana S."/>
            <person name="Pelin A."/>
            <person name="Sanders J."/>
            <person name="Corradi N."/>
        </authorList>
    </citation>
    <scope>NUCLEOTIDE SEQUENCE [LARGE SCALE GENOMIC DNA]</scope>
    <source>
        <strain evidence="5 6">MK1</strain>
    </source>
</reference>
<keyword evidence="6" id="KW-1185">Reference proteome</keyword>
<protein>
    <submittedName>
        <fullName evidence="5">Peptidase C48 domain-containing protein</fullName>
    </submittedName>
</protein>
<keyword evidence="2" id="KW-0645">Protease</keyword>
<keyword evidence="3" id="KW-0378">Hydrolase</keyword>
<dbReference type="Pfam" id="PF02902">
    <property type="entry name" value="Peptidase_C48"/>
    <property type="match status" value="1"/>
</dbReference>
<dbReference type="EMBL" id="LGUB01000277">
    <property type="protein sequence ID" value="KRH93617.1"/>
    <property type="molecule type" value="Genomic_DNA"/>
</dbReference>
<dbReference type="GO" id="GO:0019783">
    <property type="term" value="F:ubiquitin-like protein peptidase activity"/>
    <property type="evidence" value="ECO:0007669"/>
    <property type="project" value="UniProtKB-ARBA"/>
</dbReference>
<dbReference type="GO" id="GO:0008234">
    <property type="term" value="F:cysteine-type peptidase activity"/>
    <property type="evidence" value="ECO:0007669"/>
    <property type="project" value="InterPro"/>
</dbReference>
<evidence type="ECO:0000256" key="1">
    <source>
        <dbReference type="ARBA" id="ARBA00005234"/>
    </source>
</evidence>
<sequence>MKPAFEPHYLKLIGNDWLDDDLIGRYLQLVVTYGNKIGQKCFAFSSHILDLCHHFGHHKYILIHGRVLTDNQLVFIPVHVPGHWILYIYDKQSNVLEFYDSNGGNERRLDEIKKFLSYFLKEYEIVKKDVHFQEDSFNCGIFLCIFAKYRLLGNNIKEIRNLILKKERYKILTELTAECLIFSD</sequence>
<comment type="similarity">
    <text evidence="1">Belongs to the peptidase C48 family.</text>
</comment>
<dbReference type="PROSITE" id="PS50600">
    <property type="entry name" value="ULP_PROTEASE"/>
    <property type="match status" value="1"/>
</dbReference>
<dbReference type="OrthoDB" id="1939479at2759"/>
<gene>
    <name evidence="5" type="ORF">M153_7160003830</name>
</gene>
<dbReference type="GO" id="GO:0006508">
    <property type="term" value="P:proteolysis"/>
    <property type="evidence" value="ECO:0007669"/>
    <property type="project" value="UniProtKB-KW"/>
</dbReference>
<dbReference type="InterPro" id="IPR038765">
    <property type="entry name" value="Papain-like_cys_pep_sf"/>
</dbReference>